<evidence type="ECO:0000313" key="1">
    <source>
        <dbReference type="EMBL" id="ANI18572.1"/>
    </source>
</evidence>
<organism evidence="1 2">
    <name type="scientific">Pseudomonas citronellolis</name>
    <dbReference type="NCBI Taxonomy" id="53408"/>
    <lineage>
        <taxon>Bacteria</taxon>
        <taxon>Pseudomonadati</taxon>
        <taxon>Pseudomonadota</taxon>
        <taxon>Gammaproteobacteria</taxon>
        <taxon>Pseudomonadales</taxon>
        <taxon>Pseudomonadaceae</taxon>
        <taxon>Pseudomonas</taxon>
    </lineage>
</organism>
<gene>
    <name evidence="1" type="ORF">A9C11_22445</name>
</gene>
<proteinExistence type="predicted"/>
<dbReference type="Pfam" id="PF07377">
    <property type="entry name" value="DUF1493"/>
    <property type="match status" value="1"/>
</dbReference>
<reference evidence="1 2" key="1">
    <citation type="submission" date="2016-05" db="EMBL/GenBank/DDBJ databases">
        <title>Genome Sequence of Pseudomonas citronellolis Strain SJTE-3, an Estrogens and Persistent Organic Pollutants degradation strain.</title>
        <authorList>
            <person name="Liang R."/>
        </authorList>
    </citation>
    <scope>NUCLEOTIDE SEQUENCE [LARGE SCALE GENOMIC DNA]</scope>
    <source>
        <strain evidence="1 2">SJTE-3</strain>
    </source>
</reference>
<evidence type="ECO:0000313" key="2">
    <source>
        <dbReference type="Proteomes" id="UP000077748"/>
    </source>
</evidence>
<dbReference type="InterPro" id="IPR010862">
    <property type="entry name" value="DUF1493"/>
</dbReference>
<accession>A0A1A9KM24</accession>
<evidence type="ECO:0008006" key="3">
    <source>
        <dbReference type="Google" id="ProtNLM"/>
    </source>
</evidence>
<dbReference type="EMBL" id="CP015878">
    <property type="protein sequence ID" value="ANI18572.1"/>
    <property type="molecule type" value="Genomic_DNA"/>
</dbReference>
<dbReference type="AlphaFoldDB" id="A0A1A9KM24"/>
<dbReference type="Proteomes" id="UP000077748">
    <property type="component" value="Chromosome"/>
</dbReference>
<sequence length="131" mass="15406">MDEVVIFYEESLGFGKRDFETLSFATRINQDLGVDGDDSNDLVPPFFQHFQVDTAEYDCLRYFRPEGFGPFYRRPKDKARQGDKAFTFGMLYQAALMKKWCQAAFESAQWRSERLYVRTEELPVKGFVIRN</sequence>
<name>A0A1A9KM24_9PSED</name>
<protein>
    <recommendedName>
        <fullName evidence="3">DUF1493 domain-containing protein</fullName>
    </recommendedName>
</protein>